<sequence>MGKKVEAEVEHLVHQVDEMGLVLDRFQRMNPSTFSDAEGCLLVEGWLKHMEDLFDRIKYDEDRRLSLAMRVVINQVVGVSCFGFGNHWRELLSGRAVLGCWNRLEVHIRRILLSTDYADSVIC</sequence>
<dbReference type="Proteomes" id="UP000250235">
    <property type="component" value="Unassembled WGS sequence"/>
</dbReference>
<name>A0A2Z7C380_9LAMI</name>
<proteinExistence type="predicted"/>
<organism evidence="1 2">
    <name type="scientific">Dorcoceras hygrometricum</name>
    <dbReference type="NCBI Taxonomy" id="472368"/>
    <lineage>
        <taxon>Eukaryota</taxon>
        <taxon>Viridiplantae</taxon>
        <taxon>Streptophyta</taxon>
        <taxon>Embryophyta</taxon>
        <taxon>Tracheophyta</taxon>
        <taxon>Spermatophyta</taxon>
        <taxon>Magnoliopsida</taxon>
        <taxon>eudicotyledons</taxon>
        <taxon>Gunneridae</taxon>
        <taxon>Pentapetalae</taxon>
        <taxon>asterids</taxon>
        <taxon>lamiids</taxon>
        <taxon>Lamiales</taxon>
        <taxon>Gesneriaceae</taxon>
        <taxon>Didymocarpoideae</taxon>
        <taxon>Trichosporeae</taxon>
        <taxon>Loxocarpinae</taxon>
        <taxon>Dorcoceras</taxon>
    </lineage>
</organism>
<gene>
    <name evidence="1" type="ORF">F511_41094</name>
</gene>
<accession>A0A2Z7C380</accession>
<protein>
    <submittedName>
        <fullName evidence="1">Uncharacterized protein</fullName>
    </submittedName>
</protein>
<dbReference type="OrthoDB" id="2272416at2759"/>
<keyword evidence="2" id="KW-1185">Reference proteome</keyword>
<evidence type="ECO:0000313" key="2">
    <source>
        <dbReference type="Proteomes" id="UP000250235"/>
    </source>
</evidence>
<dbReference type="EMBL" id="KV001384">
    <property type="protein sequence ID" value="KZV38967.1"/>
    <property type="molecule type" value="Genomic_DNA"/>
</dbReference>
<evidence type="ECO:0000313" key="1">
    <source>
        <dbReference type="EMBL" id="KZV38967.1"/>
    </source>
</evidence>
<dbReference type="AlphaFoldDB" id="A0A2Z7C380"/>
<reference evidence="1 2" key="1">
    <citation type="journal article" date="2015" name="Proc. Natl. Acad. Sci. U.S.A.">
        <title>The resurrection genome of Boea hygrometrica: A blueprint for survival of dehydration.</title>
        <authorList>
            <person name="Xiao L."/>
            <person name="Yang G."/>
            <person name="Zhang L."/>
            <person name="Yang X."/>
            <person name="Zhao S."/>
            <person name="Ji Z."/>
            <person name="Zhou Q."/>
            <person name="Hu M."/>
            <person name="Wang Y."/>
            <person name="Chen M."/>
            <person name="Xu Y."/>
            <person name="Jin H."/>
            <person name="Xiao X."/>
            <person name="Hu G."/>
            <person name="Bao F."/>
            <person name="Hu Y."/>
            <person name="Wan P."/>
            <person name="Li L."/>
            <person name="Deng X."/>
            <person name="Kuang T."/>
            <person name="Xiang C."/>
            <person name="Zhu J.K."/>
            <person name="Oliver M.J."/>
            <person name="He Y."/>
        </authorList>
    </citation>
    <scope>NUCLEOTIDE SEQUENCE [LARGE SCALE GENOMIC DNA]</scope>
    <source>
        <strain evidence="2">cv. XS01</strain>
    </source>
</reference>